<sequence length="112" mass="12839">MARRELAGDLALRAIYMSVAYGGEAGRLLAEYARKLLEKTNTRKPYEYRLIYCRKCKEYSPVGISRNVRLRKGSLVFHCAICGATYRMPYRGTQRIRGIPAHDARKAYYAPS</sequence>
<dbReference type="Proteomes" id="UP000509448">
    <property type="component" value="Chromosome"/>
</dbReference>
<dbReference type="RefSeq" id="WP_174449145.1">
    <property type="nucleotide sequence ID" value="NZ_AP018732.1"/>
</dbReference>
<dbReference type="KEGG" id="ccai:NAS2_1596"/>
<gene>
    <name evidence="1" type="ORF">NAS2_1596</name>
</gene>
<name>A0A4P2VHV1_9ARCH</name>
<protein>
    <submittedName>
        <fullName evidence="1">Uncharacterized protein</fullName>
    </submittedName>
</protein>
<dbReference type="AlphaFoldDB" id="A0A4P2VHV1"/>
<reference evidence="1 2" key="1">
    <citation type="journal article" date="2019" name="ISME J.">
        <title>Isolation and characterization of a thermophilic sulfur- and iron-reducing thaumarchaeote from a terrestrial acidic hot spring.</title>
        <authorList>
            <person name="Kato S."/>
            <person name="Itoh T."/>
            <person name="Yuki M."/>
            <person name="Nagamori M."/>
            <person name="Ohnishi M."/>
            <person name="Uematsu K."/>
            <person name="Suzuki K."/>
            <person name="Takashina T."/>
            <person name="Ohkuma M."/>
        </authorList>
    </citation>
    <scope>NUCLEOTIDE SEQUENCE [LARGE SCALE GENOMIC DNA]</scope>
    <source>
        <strain evidence="1 2">NAS-02</strain>
    </source>
</reference>
<evidence type="ECO:0000313" key="1">
    <source>
        <dbReference type="EMBL" id="BBE42973.1"/>
    </source>
</evidence>
<dbReference type="GeneID" id="55585404"/>
<evidence type="ECO:0000313" key="2">
    <source>
        <dbReference type="Proteomes" id="UP000509448"/>
    </source>
</evidence>
<accession>A0A4P2VHV1</accession>
<dbReference type="OrthoDB" id="10058at2157"/>
<keyword evidence="2" id="KW-1185">Reference proteome</keyword>
<dbReference type="EMBL" id="AP018732">
    <property type="protein sequence ID" value="BBE42973.1"/>
    <property type="molecule type" value="Genomic_DNA"/>
</dbReference>
<organism evidence="1 2">
    <name type="scientific">Conexivisphaera calida</name>
    <dbReference type="NCBI Taxonomy" id="1874277"/>
    <lineage>
        <taxon>Archaea</taxon>
        <taxon>Nitrososphaerota</taxon>
        <taxon>Conexivisphaeria</taxon>
        <taxon>Conexivisphaerales</taxon>
        <taxon>Conexivisphaeraceae</taxon>
        <taxon>Conexivisphaera</taxon>
    </lineage>
</organism>
<proteinExistence type="predicted"/>
<dbReference type="Gene3D" id="6.20.50.20">
    <property type="match status" value="1"/>
</dbReference>